<gene>
    <name evidence="2" type="primary">PSMD11_1</name>
    <name evidence="2" type="ORF">FOZ63_007539</name>
</gene>
<protein>
    <submittedName>
        <fullName evidence="2">26S proteasome non-ATPase regulatory subunit 11</fullName>
    </submittedName>
</protein>
<evidence type="ECO:0000259" key="1">
    <source>
        <dbReference type="Pfam" id="PF01399"/>
    </source>
</evidence>
<dbReference type="InterPro" id="IPR050871">
    <property type="entry name" value="26S_Proteasome/COP9_Components"/>
</dbReference>
<dbReference type="PANTHER" id="PTHR10678">
    <property type="entry name" value="26S PROTEASOME NON-ATPASE REGULATORY SUBUNIT 11/COP9 SIGNALOSOME COMPLEX SUBUNIT 2"/>
    <property type="match status" value="1"/>
</dbReference>
<dbReference type="InterPro" id="IPR036390">
    <property type="entry name" value="WH_DNA-bd_sf"/>
</dbReference>
<reference evidence="2 3" key="1">
    <citation type="submission" date="2020-04" db="EMBL/GenBank/DDBJ databases">
        <title>Perkinsus olseni comparative genomics.</title>
        <authorList>
            <person name="Bogema D.R."/>
        </authorList>
    </citation>
    <scope>NUCLEOTIDE SEQUENCE [LARGE SCALE GENOMIC DNA]</scope>
    <source>
        <strain evidence="2 3">ATCC PRA-207</strain>
    </source>
</reference>
<evidence type="ECO:0000313" key="2">
    <source>
        <dbReference type="EMBL" id="KAF4731834.1"/>
    </source>
</evidence>
<dbReference type="GO" id="GO:0000502">
    <property type="term" value="C:proteasome complex"/>
    <property type="evidence" value="ECO:0007669"/>
    <property type="project" value="UniProtKB-KW"/>
</dbReference>
<dbReference type="SUPFAM" id="SSF46785">
    <property type="entry name" value="Winged helix' DNA-binding domain"/>
    <property type="match status" value="1"/>
</dbReference>
<name>A0A7J6SFQ0_PEROL</name>
<comment type="caution">
    <text evidence="2">The sequence shown here is derived from an EMBL/GenBank/DDBJ whole genome shotgun (WGS) entry which is preliminary data.</text>
</comment>
<feature type="domain" description="PCI" evidence="1">
    <location>
        <begin position="3"/>
        <end position="53"/>
    </location>
</feature>
<dbReference type="AlphaFoldDB" id="A0A7J6SFQ0"/>
<proteinExistence type="predicted"/>
<accession>A0A7J6SFQ0</accession>
<sequence length="191" mass="21045">MPYAEPFDRIEIQHVAELIDLPLARVQKKLSEMILDETLLGTLDQGIGVLVVYDELEVERVQKRKAEESTSMYDDALGDKATIDACSNVVDSLYTKTTTMLFGNGGPKAKENEGKTKGACDFLHGGEPDLVLTDERPLAVGEYLKGRIRAFPGHVELHNLLSVRDPTLPALIELCRVPPGVSPSLWCVENI</sequence>
<dbReference type="Pfam" id="PF01399">
    <property type="entry name" value="PCI"/>
    <property type="match status" value="1"/>
</dbReference>
<feature type="non-terminal residue" evidence="2">
    <location>
        <position position="1"/>
    </location>
</feature>
<dbReference type="Gene3D" id="1.25.40.570">
    <property type="match status" value="1"/>
</dbReference>
<dbReference type="EMBL" id="JABANO010018443">
    <property type="protein sequence ID" value="KAF4731834.1"/>
    <property type="molecule type" value="Genomic_DNA"/>
</dbReference>
<dbReference type="InterPro" id="IPR000717">
    <property type="entry name" value="PCI_dom"/>
</dbReference>
<organism evidence="2 3">
    <name type="scientific">Perkinsus olseni</name>
    <name type="common">Perkinsus atlanticus</name>
    <dbReference type="NCBI Taxonomy" id="32597"/>
    <lineage>
        <taxon>Eukaryota</taxon>
        <taxon>Sar</taxon>
        <taxon>Alveolata</taxon>
        <taxon>Perkinsozoa</taxon>
        <taxon>Perkinsea</taxon>
        <taxon>Perkinsida</taxon>
        <taxon>Perkinsidae</taxon>
        <taxon>Perkinsus</taxon>
    </lineage>
</organism>
<keyword evidence="3" id="KW-1185">Reference proteome</keyword>
<evidence type="ECO:0000313" key="3">
    <source>
        <dbReference type="Proteomes" id="UP000553632"/>
    </source>
</evidence>
<keyword evidence="2" id="KW-0647">Proteasome</keyword>
<dbReference type="Proteomes" id="UP000553632">
    <property type="component" value="Unassembled WGS sequence"/>
</dbReference>